<protein>
    <recommendedName>
        <fullName evidence="4">BTB domain-containing protein</fullName>
    </recommendedName>
</protein>
<dbReference type="Proteomes" id="UP000758603">
    <property type="component" value="Unassembled WGS sequence"/>
</dbReference>
<sequence length="153" mass="17092">MRLPRRSPINLLSGKKRNDIFMHAGAITSLSRTLDVLIHGSCSGTEKLEEARTGIIPLPHVDQDTFVRFFEFAYAGDYFSAIPTVDSPVSDAQDLHEDPKSTAVTEPIPDVAEDVVGVHHEVPPQGDDIWAFSGRRSKKPKKNIRNKKKKELF</sequence>
<evidence type="ECO:0008006" key="4">
    <source>
        <dbReference type="Google" id="ProtNLM"/>
    </source>
</evidence>
<dbReference type="OrthoDB" id="9997739at2759"/>
<evidence type="ECO:0000313" key="3">
    <source>
        <dbReference type="Proteomes" id="UP000758603"/>
    </source>
</evidence>
<keyword evidence="3" id="KW-1185">Reference proteome</keyword>
<comment type="caution">
    <text evidence="2">The sequence shown here is derived from an EMBL/GenBank/DDBJ whole genome shotgun (WGS) entry which is preliminary data.</text>
</comment>
<proteinExistence type="predicted"/>
<feature type="compositionally biased region" description="Basic residues" evidence="1">
    <location>
        <begin position="135"/>
        <end position="153"/>
    </location>
</feature>
<name>A0A9P8RIN4_9PEZI</name>
<evidence type="ECO:0000313" key="2">
    <source>
        <dbReference type="EMBL" id="KAH6646748.1"/>
    </source>
</evidence>
<reference evidence="2" key="1">
    <citation type="journal article" date="2021" name="Nat. Commun.">
        <title>Genetic determinants of endophytism in the Arabidopsis root mycobiome.</title>
        <authorList>
            <person name="Mesny F."/>
            <person name="Miyauchi S."/>
            <person name="Thiergart T."/>
            <person name="Pickel B."/>
            <person name="Atanasova L."/>
            <person name="Karlsson M."/>
            <person name="Huettel B."/>
            <person name="Barry K.W."/>
            <person name="Haridas S."/>
            <person name="Chen C."/>
            <person name="Bauer D."/>
            <person name="Andreopoulos W."/>
            <person name="Pangilinan J."/>
            <person name="LaButti K."/>
            <person name="Riley R."/>
            <person name="Lipzen A."/>
            <person name="Clum A."/>
            <person name="Drula E."/>
            <person name="Henrissat B."/>
            <person name="Kohler A."/>
            <person name="Grigoriev I.V."/>
            <person name="Martin F.M."/>
            <person name="Hacquard S."/>
        </authorList>
    </citation>
    <scope>NUCLEOTIDE SEQUENCE</scope>
    <source>
        <strain evidence="2">MPI-SDFR-AT-0073</strain>
    </source>
</reference>
<evidence type="ECO:0000256" key="1">
    <source>
        <dbReference type="SAM" id="MobiDB-lite"/>
    </source>
</evidence>
<dbReference type="GeneID" id="70132749"/>
<organism evidence="2 3">
    <name type="scientific">Truncatella angustata</name>
    <dbReference type="NCBI Taxonomy" id="152316"/>
    <lineage>
        <taxon>Eukaryota</taxon>
        <taxon>Fungi</taxon>
        <taxon>Dikarya</taxon>
        <taxon>Ascomycota</taxon>
        <taxon>Pezizomycotina</taxon>
        <taxon>Sordariomycetes</taxon>
        <taxon>Xylariomycetidae</taxon>
        <taxon>Amphisphaeriales</taxon>
        <taxon>Sporocadaceae</taxon>
        <taxon>Truncatella</taxon>
    </lineage>
</organism>
<accession>A0A9P8RIN4</accession>
<dbReference type="AlphaFoldDB" id="A0A9P8RIN4"/>
<dbReference type="EMBL" id="JAGPXC010000009">
    <property type="protein sequence ID" value="KAH6646748.1"/>
    <property type="molecule type" value="Genomic_DNA"/>
</dbReference>
<gene>
    <name evidence="2" type="ORF">BKA67DRAFT_580443</name>
</gene>
<dbReference type="RefSeq" id="XP_045953262.1">
    <property type="nucleotide sequence ID" value="XM_046103858.1"/>
</dbReference>
<feature type="region of interest" description="Disordered" evidence="1">
    <location>
        <begin position="127"/>
        <end position="153"/>
    </location>
</feature>